<dbReference type="SUPFAM" id="SSF52266">
    <property type="entry name" value="SGNH hydrolase"/>
    <property type="match status" value="1"/>
</dbReference>
<dbReference type="RefSeq" id="WP_146849323.1">
    <property type="nucleotide sequence ID" value="NZ_BKAG01000005.1"/>
</dbReference>
<comment type="caution">
    <text evidence="3">The sequence shown here is derived from an EMBL/GenBank/DDBJ whole genome shotgun (WGS) entry which is preliminary data.</text>
</comment>
<keyword evidence="4" id="KW-1185">Reference proteome</keyword>
<gene>
    <name evidence="3" type="ORF">BGE01nite_11410</name>
</gene>
<dbReference type="PANTHER" id="PTHR22901:SF0">
    <property type="entry name" value="SIALATE O-ACETYLESTERASE"/>
    <property type="match status" value="1"/>
</dbReference>
<feature type="region of interest" description="Disordered" evidence="1">
    <location>
        <begin position="246"/>
        <end position="269"/>
    </location>
</feature>
<sequence>MKPSLALFSFLVLASSLSAEVKLSKVFTPHMVLQRDMPVPVWGTAAPGEKVEVAFAGQTKSATADDKGAWRVKLDALKASAEPRVLSIGSQKIDDVLVGDVWIGSGQSNMDMVVSSYVANDPVLAEAAKQSYPKLRLMRKEGNATWEQSTPETNPKFSALLFSFGFALQKEIDVPVGLMVGAVGGTPSGFWLSEEMYRSDAASAEAVKKFAPTYNYDELVAKLAVAKAAYEVELAKWKVAAEAAKKEGKEVPRGPRPPQGVGKPGETNSGKVGQLFEAYIRPYVGYGIKGVLWDQGESRTNIVGVDQVTLMGALIGGWRKAWGQGEFPWIYVQKPSGGGCAFDYTQPMNSRAEKFAPLPATIPNHPDREYSHVAFEQIMKYPNTHMAISSDLGNGIHPPNKSGYGARAVQVALAVAYEKGNEYLGPQLASHSVSGGKITLKFKHTGKGLAFKNGDKLQGFSIAGADQKFVWADAVIEGDTVVVSSKDVPQAAAVRYAWSNAFQWANLFNQDGLPAQPFRTDVW</sequence>
<dbReference type="Proteomes" id="UP000321577">
    <property type="component" value="Unassembled WGS sequence"/>
</dbReference>
<evidence type="ECO:0000313" key="4">
    <source>
        <dbReference type="Proteomes" id="UP000321577"/>
    </source>
</evidence>
<evidence type="ECO:0000256" key="1">
    <source>
        <dbReference type="SAM" id="MobiDB-lite"/>
    </source>
</evidence>
<name>A0A512M543_9BACT</name>
<feature type="chain" id="PRO_5022031830" evidence="2">
    <location>
        <begin position="20"/>
        <end position="523"/>
    </location>
</feature>
<evidence type="ECO:0000313" key="3">
    <source>
        <dbReference type="EMBL" id="GEP41850.1"/>
    </source>
</evidence>
<organism evidence="3 4">
    <name type="scientific">Brevifollis gellanilyticus</name>
    <dbReference type="NCBI Taxonomy" id="748831"/>
    <lineage>
        <taxon>Bacteria</taxon>
        <taxon>Pseudomonadati</taxon>
        <taxon>Verrucomicrobiota</taxon>
        <taxon>Verrucomicrobiia</taxon>
        <taxon>Verrucomicrobiales</taxon>
        <taxon>Verrucomicrobiaceae</taxon>
    </lineage>
</organism>
<accession>A0A512M543</accession>
<feature type="signal peptide" evidence="2">
    <location>
        <begin position="1"/>
        <end position="19"/>
    </location>
</feature>
<dbReference type="AlphaFoldDB" id="A0A512M543"/>
<dbReference type="OrthoDB" id="9795554at2"/>
<reference evidence="3 4" key="1">
    <citation type="submission" date="2019-07" db="EMBL/GenBank/DDBJ databases">
        <title>Whole genome shotgun sequence of Brevifollis gellanilyticus NBRC 108608.</title>
        <authorList>
            <person name="Hosoyama A."/>
            <person name="Uohara A."/>
            <person name="Ohji S."/>
            <person name="Ichikawa N."/>
        </authorList>
    </citation>
    <scope>NUCLEOTIDE SEQUENCE [LARGE SCALE GENOMIC DNA]</scope>
    <source>
        <strain evidence="3 4">NBRC 108608</strain>
    </source>
</reference>
<dbReference type="InterPro" id="IPR039329">
    <property type="entry name" value="SIAE"/>
</dbReference>
<dbReference type="GO" id="GO:0001681">
    <property type="term" value="F:sialate O-acetylesterase activity"/>
    <property type="evidence" value="ECO:0007669"/>
    <property type="project" value="InterPro"/>
</dbReference>
<dbReference type="Gene3D" id="3.40.50.1110">
    <property type="entry name" value="SGNH hydrolase"/>
    <property type="match status" value="1"/>
</dbReference>
<dbReference type="PANTHER" id="PTHR22901">
    <property type="entry name" value="SIALATE O-ACETYLESTERASE"/>
    <property type="match status" value="1"/>
</dbReference>
<dbReference type="Gene3D" id="2.60.40.10">
    <property type="entry name" value="Immunoglobulins"/>
    <property type="match status" value="1"/>
</dbReference>
<protein>
    <submittedName>
        <fullName evidence="3">9-O-acetylesterase</fullName>
    </submittedName>
</protein>
<proteinExistence type="predicted"/>
<dbReference type="EMBL" id="BKAG01000005">
    <property type="protein sequence ID" value="GEP41850.1"/>
    <property type="molecule type" value="Genomic_DNA"/>
</dbReference>
<dbReference type="GO" id="GO:0005975">
    <property type="term" value="P:carbohydrate metabolic process"/>
    <property type="evidence" value="ECO:0007669"/>
    <property type="project" value="TreeGrafter"/>
</dbReference>
<evidence type="ECO:0000256" key="2">
    <source>
        <dbReference type="SAM" id="SignalP"/>
    </source>
</evidence>
<keyword evidence="2" id="KW-0732">Signal</keyword>
<dbReference type="InterPro" id="IPR036514">
    <property type="entry name" value="SGNH_hydro_sf"/>
</dbReference>
<dbReference type="InterPro" id="IPR013783">
    <property type="entry name" value="Ig-like_fold"/>
</dbReference>